<keyword evidence="1" id="KW-0472">Membrane</keyword>
<sequence>MLIMTLALALWGYNHYLPNWDLADNILRAQRLYMEGERYGADVWGPNVPLVFMLHYPPTLVARWLQADPWLFNLLYFALWQWAAWLALSAALRQIVGAQLWLLAGFALLHVVTFQLLAGFDYAQRDHLFILLFLPALLHWHAREQGAPAAPASRWSAFAMAGVGCAIKPYYLLAPLLLLLISMLRQRSMATVWRAEERLFLLVTLSATCLPMLARPDWFDQFAQMRDLYGALSNPLSKIVNISWPYPAAWVALALLSETLIARPNRPLIRTLLLGAMGCYGILLLQQRGWLYHQVPSAMMTAFLSGAVALLLLQRWRETGFGWPQRIVALLCIVALYHYNPAISRWLASSASAQTVKQQLTPVAKALHPFIAPGSRVVYLSASAPLVMTLSGMLGAPAKHQPLPHLFIIGGIQRLKGQGRHHEARAYLDKVMAQWRKVLSQPHLDAIVVDRRITGHDTIFGEFDILAFFRQDPAMHRILSGFQQRDFPALGWSLLTPAQGAATGVDENTPLIFRAPAAP</sequence>
<feature type="transmembrane region" description="Helical" evidence="1">
    <location>
        <begin position="268"/>
        <end position="285"/>
    </location>
</feature>
<keyword evidence="3" id="KW-1185">Reference proteome</keyword>
<reference evidence="2 3" key="1">
    <citation type="journal article" date="2016" name="BMC Genomics">
        <title>Combined genomic and structural analyses of a cultured magnetotactic bacterium reveals its niche adaptation to a dynamic environment.</title>
        <authorList>
            <person name="Araujo A.C."/>
            <person name="Morillo V."/>
            <person name="Cypriano J."/>
            <person name="Teixeira L.C."/>
            <person name="Leao P."/>
            <person name="Lyra S."/>
            <person name="Almeida L.G."/>
            <person name="Bazylinski D.A."/>
            <person name="Vasconcellos A.T."/>
            <person name="Abreu F."/>
            <person name="Lins U."/>
        </authorList>
    </citation>
    <scope>NUCLEOTIDE SEQUENCE [LARGE SCALE GENOMIC DNA]</scope>
    <source>
        <strain evidence="2 3">IT-1</strain>
    </source>
</reference>
<name>A0A1Y2K8Q3_9PROT</name>
<keyword evidence="1" id="KW-1133">Transmembrane helix</keyword>
<dbReference type="AlphaFoldDB" id="A0A1Y2K8Q3"/>
<feature type="transmembrane region" description="Helical" evidence="1">
    <location>
        <begin position="155"/>
        <end position="179"/>
    </location>
</feature>
<dbReference type="EMBL" id="LVJN01000015">
    <property type="protein sequence ID" value="OSM06877.1"/>
    <property type="molecule type" value="Genomic_DNA"/>
</dbReference>
<feature type="transmembrane region" description="Helical" evidence="1">
    <location>
        <begin position="291"/>
        <end position="313"/>
    </location>
</feature>
<feature type="transmembrane region" description="Helical" evidence="1">
    <location>
        <begin position="98"/>
        <end position="120"/>
    </location>
</feature>
<evidence type="ECO:0000313" key="2">
    <source>
        <dbReference type="EMBL" id="OSM06877.1"/>
    </source>
</evidence>
<keyword evidence="1" id="KW-0812">Transmembrane</keyword>
<evidence type="ECO:0000256" key="1">
    <source>
        <dbReference type="SAM" id="Phobius"/>
    </source>
</evidence>
<dbReference type="Proteomes" id="UP000194003">
    <property type="component" value="Unassembled WGS sequence"/>
</dbReference>
<comment type="caution">
    <text evidence="2">The sequence shown here is derived from an EMBL/GenBank/DDBJ whole genome shotgun (WGS) entry which is preliminary data.</text>
</comment>
<accession>A0A1Y2K8Q3</accession>
<evidence type="ECO:0000313" key="3">
    <source>
        <dbReference type="Proteomes" id="UP000194003"/>
    </source>
</evidence>
<dbReference type="STRING" id="1434232.MAIT1_00245"/>
<proteinExistence type="predicted"/>
<feature type="transmembrane region" description="Helical" evidence="1">
    <location>
        <begin position="70"/>
        <end position="92"/>
    </location>
</feature>
<organism evidence="2 3">
    <name type="scientific">Magnetofaba australis IT-1</name>
    <dbReference type="NCBI Taxonomy" id="1434232"/>
    <lineage>
        <taxon>Bacteria</taxon>
        <taxon>Pseudomonadati</taxon>
        <taxon>Pseudomonadota</taxon>
        <taxon>Magnetococcia</taxon>
        <taxon>Magnetococcales</taxon>
        <taxon>Magnetococcaceae</taxon>
        <taxon>Magnetofaba</taxon>
    </lineage>
</organism>
<feature type="transmembrane region" description="Helical" evidence="1">
    <location>
        <begin position="320"/>
        <end position="339"/>
    </location>
</feature>
<protein>
    <submittedName>
        <fullName evidence="2">Putative membrane spanning protein</fullName>
    </submittedName>
</protein>
<feature type="transmembrane region" description="Helical" evidence="1">
    <location>
        <begin position="199"/>
        <end position="219"/>
    </location>
</feature>
<gene>
    <name evidence="2" type="ORF">MAIT1_00245</name>
</gene>
<feature type="transmembrane region" description="Helical" evidence="1">
    <location>
        <begin position="239"/>
        <end position="256"/>
    </location>
</feature>